<keyword evidence="1" id="KW-1133">Transmembrane helix</keyword>
<keyword evidence="4" id="KW-1185">Reference proteome</keyword>
<evidence type="ECO:0000256" key="2">
    <source>
        <dbReference type="SAM" id="SignalP"/>
    </source>
</evidence>
<sequence length="206" mass="20077">MAPQVLSQAFASLLIATALPSLTTAELHPRDQSTTVVAVTATSAITHTTTNTDGAQGACNNFYGACVVYGGSGEAAYTTTIYATGPSTTYATPTPTSLVTSTSTATTEVIVQTTTVSNSGACQGYDGSCVVYNTANGAAATTVYAGNNGNSGGGNSNGEIGNTGSGGGNGAIGSGVSNSASTSNTLCAASFAALALLASIMIIVWA</sequence>
<reference evidence="3 4" key="1">
    <citation type="submission" date="2023-08" db="EMBL/GenBank/DDBJ databases">
        <title>Black Yeasts Isolated from many extreme environments.</title>
        <authorList>
            <person name="Coleine C."/>
            <person name="Stajich J.E."/>
            <person name="Selbmann L."/>
        </authorList>
    </citation>
    <scope>NUCLEOTIDE SEQUENCE [LARGE SCALE GENOMIC DNA]</scope>
    <source>
        <strain evidence="3 4">CCFEE 5386</strain>
    </source>
</reference>
<accession>A0ABR0LH44</accession>
<dbReference type="Proteomes" id="UP001308179">
    <property type="component" value="Unassembled WGS sequence"/>
</dbReference>
<evidence type="ECO:0000256" key="1">
    <source>
        <dbReference type="SAM" id="Phobius"/>
    </source>
</evidence>
<proteinExistence type="predicted"/>
<keyword evidence="1" id="KW-0472">Membrane</keyword>
<evidence type="ECO:0000313" key="4">
    <source>
        <dbReference type="Proteomes" id="UP001308179"/>
    </source>
</evidence>
<feature type="transmembrane region" description="Helical" evidence="1">
    <location>
        <begin position="188"/>
        <end position="205"/>
    </location>
</feature>
<dbReference type="EMBL" id="JAVRRR010000001">
    <property type="protein sequence ID" value="KAK5148653.1"/>
    <property type="molecule type" value="Genomic_DNA"/>
</dbReference>
<protein>
    <submittedName>
        <fullName evidence="3">Uncharacterized protein</fullName>
    </submittedName>
</protein>
<keyword evidence="1" id="KW-0812">Transmembrane</keyword>
<feature type="chain" id="PRO_5045672233" evidence="2">
    <location>
        <begin position="26"/>
        <end position="206"/>
    </location>
</feature>
<comment type="caution">
    <text evidence="3">The sequence shown here is derived from an EMBL/GenBank/DDBJ whole genome shotgun (WGS) entry which is preliminary data.</text>
</comment>
<evidence type="ECO:0000313" key="3">
    <source>
        <dbReference type="EMBL" id="KAK5148653.1"/>
    </source>
</evidence>
<organism evidence="3 4">
    <name type="scientific">Rachicladosporium monterosium</name>
    <dbReference type="NCBI Taxonomy" id="1507873"/>
    <lineage>
        <taxon>Eukaryota</taxon>
        <taxon>Fungi</taxon>
        <taxon>Dikarya</taxon>
        <taxon>Ascomycota</taxon>
        <taxon>Pezizomycotina</taxon>
        <taxon>Dothideomycetes</taxon>
        <taxon>Dothideomycetidae</taxon>
        <taxon>Cladosporiales</taxon>
        <taxon>Cladosporiaceae</taxon>
        <taxon>Rachicladosporium</taxon>
    </lineage>
</organism>
<keyword evidence="2" id="KW-0732">Signal</keyword>
<gene>
    <name evidence="3" type="ORF">LTR32_000011</name>
</gene>
<feature type="signal peptide" evidence="2">
    <location>
        <begin position="1"/>
        <end position="25"/>
    </location>
</feature>
<name>A0ABR0LH44_9PEZI</name>